<dbReference type="EMBL" id="MU802013">
    <property type="protein sequence ID" value="KAJ3983716.1"/>
    <property type="molecule type" value="Genomic_DNA"/>
</dbReference>
<sequence>MSPDEDTEMLDPPPPLIEYDPLLNEAASAPLSFASPSPFTQYVYPTTPLVLSESPPFPGAYYPNYRYYMCRELGSRRRSLKNLSTRVPRTLGTRLDGESTKKKTTWLRGNPLEQQSVLGCLLE</sequence>
<protein>
    <submittedName>
        <fullName evidence="1">Uncharacterized protein</fullName>
    </submittedName>
</protein>
<evidence type="ECO:0000313" key="1">
    <source>
        <dbReference type="EMBL" id="KAJ3983716.1"/>
    </source>
</evidence>
<evidence type="ECO:0000313" key="2">
    <source>
        <dbReference type="Proteomes" id="UP001163850"/>
    </source>
</evidence>
<dbReference type="Proteomes" id="UP001163850">
    <property type="component" value="Unassembled WGS sequence"/>
</dbReference>
<proteinExistence type="predicted"/>
<accession>A0AA38PYU8</accession>
<reference evidence="1" key="1">
    <citation type="submission" date="2022-08" db="EMBL/GenBank/DDBJ databases">
        <authorList>
            <consortium name="DOE Joint Genome Institute"/>
            <person name="Min B."/>
            <person name="Riley R."/>
            <person name="Sierra-Patev S."/>
            <person name="Naranjo-Ortiz M."/>
            <person name="Looney B."/>
            <person name="Konkel Z."/>
            <person name="Slot J.C."/>
            <person name="Sakamoto Y."/>
            <person name="Steenwyk J.L."/>
            <person name="Rokas A."/>
            <person name="Carro J."/>
            <person name="Camarero S."/>
            <person name="Ferreira P."/>
            <person name="Molpeceres G."/>
            <person name="Ruiz-Duenas F.J."/>
            <person name="Serrano A."/>
            <person name="Henrissat B."/>
            <person name="Drula E."/>
            <person name="Hughes K.W."/>
            <person name="Mata J.L."/>
            <person name="Ishikawa N.K."/>
            <person name="Vargas-Isla R."/>
            <person name="Ushijima S."/>
            <person name="Smith C.A."/>
            <person name="Ahrendt S."/>
            <person name="Andreopoulos W."/>
            <person name="He G."/>
            <person name="Labutti K."/>
            <person name="Lipzen A."/>
            <person name="Ng V."/>
            <person name="Sandor L."/>
            <person name="Barry K."/>
            <person name="Martinez A.T."/>
            <person name="Xiao Y."/>
            <person name="Gibbons J.G."/>
            <person name="Terashima K."/>
            <person name="Hibbett D.S."/>
            <person name="Grigoriev I.V."/>
        </authorList>
    </citation>
    <scope>NUCLEOTIDE SEQUENCE</scope>
    <source>
        <strain evidence="1">TFB7829</strain>
    </source>
</reference>
<organism evidence="1 2">
    <name type="scientific">Lentinula detonsa</name>
    <dbReference type="NCBI Taxonomy" id="2804962"/>
    <lineage>
        <taxon>Eukaryota</taxon>
        <taxon>Fungi</taxon>
        <taxon>Dikarya</taxon>
        <taxon>Basidiomycota</taxon>
        <taxon>Agaricomycotina</taxon>
        <taxon>Agaricomycetes</taxon>
        <taxon>Agaricomycetidae</taxon>
        <taxon>Agaricales</taxon>
        <taxon>Marasmiineae</taxon>
        <taxon>Omphalotaceae</taxon>
        <taxon>Lentinula</taxon>
    </lineage>
</organism>
<dbReference type="AlphaFoldDB" id="A0AA38PYU8"/>
<comment type="caution">
    <text evidence="1">The sequence shown here is derived from an EMBL/GenBank/DDBJ whole genome shotgun (WGS) entry which is preliminary data.</text>
</comment>
<name>A0AA38PYU8_9AGAR</name>
<gene>
    <name evidence="1" type="ORF">F5890DRAFT_1554757</name>
</gene>